<gene>
    <name evidence="8" type="ORF">SSX86_028782</name>
</gene>
<dbReference type="InterPro" id="IPR005333">
    <property type="entry name" value="Transcription_factor_TCP"/>
</dbReference>
<feature type="region of interest" description="Disordered" evidence="6">
    <location>
        <begin position="1"/>
        <end position="62"/>
    </location>
</feature>
<sequence>MEADGNHQGFFSRPIHPFEPQSGGVYCDDATAKLQKPAKLPKPPQTRASKKDRHKKVDGRGRRIRMPALCAARVFQLTRELGHKSDGETIEWLLQQAEPSVIAATGTGTIPASFTSLNKSLQASGPTILAGPMPCFGNGFGYDQPTPHLMSPATKHGEIRLYPGGVNYMMESRTDSPTWVQTAGCHGERYGGGAVAVPDGMEAELSIARSMASGGGSGYMEVMNLGDHAHQQHEISSNYPF</sequence>
<evidence type="ECO:0000259" key="7">
    <source>
        <dbReference type="PROSITE" id="PS51369"/>
    </source>
</evidence>
<feature type="compositionally biased region" description="Basic residues" evidence="6">
    <location>
        <begin position="48"/>
        <end position="62"/>
    </location>
</feature>
<proteinExistence type="predicted"/>
<dbReference type="Pfam" id="PF03634">
    <property type="entry name" value="TCP"/>
    <property type="match status" value="1"/>
</dbReference>
<keyword evidence="4" id="KW-0804">Transcription</keyword>
<dbReference type="AlphaFoldDB" id="A0AAP0GL58"/>
<dbReference type="Proteomes" id="UP001408789">
    <property type="component" value="Unassembled WGS sequence"/>
</dbReference>
<evidence type="ECO:0000313" key="9">
    <source>
        <dbReference type="Proteomes" id="UP001408789"/>
    </source>
</evidence>
<protein>
    <recommendedName>
        <fullName evidence="7">TCP domain-containing protein</fullName>
    </recommendedName>
</protein>
<dbReference type="GO" id="GO:0005634">
    <property type="term" value="C:nucleus"/>
    <property type="evidence" value="ECO:0007669"/>
    <property type="project" value="UniProtKB-SubCell"/>
</dbReference>
<dbReference type="PANTHER" id="PTHR31072:SF218">
    <property type="entry name" value="TRANSCRIPTION FACTOR TCP11-RELATED"/>
    <property type="match status" value="1"/>
</dbReference>
<dbReference type="PANTHER" id="PTHR31072">
    <property type="entry name" value="TRANSCRIPTION FACTOR TCP4-RELATED"/>
    <property type="match status" value="1"/>
</dbReference>
<feature type="domain" description="TCP" evidence="7">
    <location>
        <begin position="50"/>
        <end position="104"/>
    </location>
</feature>
<evidence type="ECO:0000256" key="6">
    <source>
        <dbReference type="SAM" id="MobiDB-lite"/>
    </source>
</evidence>
<accession>A0AAP0GL58</accession>
<evidence type="ECO:0000256" key="4">
    <source>
        <dbReference type="ARBA" id="ARBA00023163"/>
    </source>
</evidence>
<evidence type="ECO:0000256" key="1">
    <source>
        <dbReference type="ARBA" id="ARBA00004123"/>
    </source>
</evidence>
<evidence type="ECO:0000313" key="8">
    <source>
        <dbReference type="EMBL" id="KAK9052154.1"/>
    </source>
</evidence>
<evidence type="ECO:0000256" key="3">
    <source>
        <dbReference type="ARBA" id="ARBA00023125"/>
    </source>
</evidence>
<dbReference type="GO" id="GO:0043565">
    <property type="term" value="F:sequence-specific DNA binding"/>
    <property type="evidence" value="ECO:0007669"/>
    <property type="project" value="TreeGrafter"/>
</dbReference>
<dbReference type="GO" id="GO:0003700">
    <property type="term" value="F:DNA-binding transcription factor activity"/>
    <property type="evidence" value="ECO:0007669"/>
    <property type="project" value="InterPro"/>
</dbReference>
<organism evidence="8 9">
    <name type="scientific">Deinandra increscens subsp. villosa</name>
    <dbReference type="NCBI Taxonomy" id="3103831"/>
    <lineage>
        <taxon>Eukaryota</taxon>
        <taxon>Viridiplantae</taxon>
        <taxon>Streptophyta</taxon>
        <taxon>Embryophyta</taxon>
        <taxon>Tracheophyta</taxon>
        <taxon>Spermatophyta</taxon>
        <taxon>Magnoliopsida</taxon>
        <taxon>eudicotyledons</taxon>
        <taxon>Gunneridae</taxon>
        <taxon>Pentapetalae</taxon>
        <taxon>asterids</taxon>
        <taxon>campanulids</taxon>
        <taxon>Asterales</taxon>
        <taxon>Asteraceae</taxon>
        <taxon>Asteroideae</taxon>
        <taxon>Heliantheae alliance</taxon>
        <taxon>Madieae</taxon>
        <taxon>Madiinae</taxon>
        <taxon>Deinandra</taxon>
    </lineage>
</organism>
<comment type="caution">
    <text evidence="8">The sequence shown here is derived from an EMBL/GenBank/DDBJ whole genome shotgun (WGS) entry which is preliminary data.</text>
</comment>
<keyword evidence="5" id="KW-0539">Nucleus</keyword>
<keyword evidence="3" id="KW-0238">DNA-binding</keyword>
<dbReference type="EMBL" id="JBCNJP010000027">
    <property type="protein sequence ID" value="KAK9052154.1"/>
    <property type="molecule type" value="Genomic_DNA"/>
</dbReference>
<evidence type="ECO:0000256" key="5">
    <source>
        <dbReference type="ARBA" id="ARBA00023242"/>
    </source>
</evidence>
<comment type="subcellular location">
    <subcellularLocation>
        <location evidence="1">Nucleus</location>
    </subcellularLocation>
</comment>
<keyword evidence="2" id="KW-0805">Transcription regulation</keyword>
<dbReference type="InterPro" id="IPR017887">
    <property type="entry name" value="TF_TCP_subgr"/>
</dbReference>
<evidence type="ECO:0000256" key="2">
    <source>
        <dbReference type="ARBA" id="ARBA00023015"/>
    </source>
</evidence>
<name>A0AAP0GL58_9ASTR</name>
<reference evidence="8 9" key="1">
    <citation type="submission" date="2024-04" db="EMBL/GenBank/DDBJ databases">
        <title>The reference genome of an endangered Asteraceae, Deinandra increscens subsp. villosa, native to the Central Coast of California.</title>
        <authorList>
            <person name="Guilliams M."/>
            <person name="Hasenstab-Lehman K."/>
            <person name="Meyer R."/>
            <person name="Mcevoy S."/>
        </authorList>
    </citation>
    <scope>NUCLEOTIDE SEQUENCE [LARGE SCALE GENOMIC DNA]</scope>
    <source>
        <tissue evidence="8">Leaf</tissue>
    </source>
</reference>
<dbReference type="PROSITE" id="PS51369">
    <property type="entry name" value="TCP"/>
    <property type="match status" value="1"/>
</dbReference>
<keyword evidence="9" id="KW-1185">Reference proteome</keyword>